<protein>
    <recommendedName>
        <fullName evidence="5">LSU ribosomal protein L21p</fullName>
    </recommendedName>
</protein>
<dbReference type="RefSeq" id="WP_140997398.1">
    <property type="nucleotide sequence ID" value="NZ_VDCZ01000004.1"/>
</dbReference>
<keyword evidence="2" id="KW-0812">Transmembrane</keyword>
<gene>
    <name evidence="3" type="ORF">GOQ30_07505</name>
</gene>
<feature type="transmembrane region" description="Helical" evidence="2">
    <location>
        <begin position="6"/>
        <end position="24"/>
    </location>
</feature>
<evidence type="ECO:0000313" key="3">
    <source>
        <dbReference type="EMBL" id="MVO09011.1"/>
    </source>
</evidence>
<dbReference type="OrthoDB" id="1493222at2"/>
<feature type="coiled-coil region" evidence="1">
    <location>
        <begin position="42"/>
        <end position="76"/>
    </location>
</feature>
<evidence type="ECO:0000256" key="2">
    <source>
        <dbReference type="SAM" id="Phobius"/>
    </source>
</evidence>
<reference evidence="4" key="1">
    <citation type="submission" date="2019-05" db="EMBL/GenBank/DDBJ databases">
        <title>Flavobacterium profundi sp. nov., isolated from a deep-sea seamount.</title>
        <authorList>
            <person name="Zhang D.-C."/>
        </authorList>
    </citation>
    <scope>NUCLEOTIDE SEQUENCE [LARGE SCALE GENOMIC DNA]</scope>
    <source>
        <strain evidence="4">TP390</strain>
    </source>
</reference>
<keyword evidence="4" id="KW-1185">Reference proteome</keyword>
<accession>A0A6I4IL57</accession>
<dbReference type="AlphaFoldDB" id="A0A6I4IL57"/>
<evidence type="ECO:0008006" key="5">
    <source>
        <dbReference type="Google" id="ProtNLM"/>
    </source>
</evidence>
<keyword evidence="1" id="KW-0175">Coiled coil</keyword>
<organism evidence="3 4">
    <name type="scientific">Flavobacterium profundi</name>
    <dbReference type="NCBI Taxonomy" id="1774945"/>
    <lineage>
        <taxon>Bacteria</taxon>
        <taxon>Pseudomonadati</taxon>
        <taxon>Bacteroidota</taxon>
        <taxon>Flavobacteriia</taxon>
        <taxon>Flavobacteriales</taxon>
        <taxon>Flavobacteriaceae</taxon>
        <taxon>Flavobacterium</taxon>
    </lineage>
</organism>
<comment type="caution">
    <text evidence="3">The sequence shown here is derived from an EMBL/GenBank/DDBJ whole genome shotgun (WGS) entry which is preliminary data.</text>
</comment>
<dbReference type="EMBL" id="WQLW01000004">
    <property type="protein sequence ID" value="MVO09011.1"/>
    <property type="molecule type" value="Genomic_DNA"/>
</dbReference>
<keyword evidence="2" id="KW-0472">Membrane</keyword>
<dbReference type="Proteomes" id="UP000431264">
    <property type="component" value="Unassembled WGS sequence"/>
</dbReference>
<sequence length="190" mass="21230">MNLPCFLIPALVGLICGILGYLLGKMASDTGTTDVDSIQDDLDSCNRMNSQLRLDMEKLRTQLNEQNKAKASFVTETIVSSEINQPAEPILFDGAAVKVIFGKKVNENDLKIIEGIGPKIEELFKTSGILTWKALSETSVDRCREILNKAGERFQIHDPGTWPRQAKLCYEGKWQELKDWQATLDGGREK</sequence>
<proteinExistence type="predicted"/>
<evidence type="ECO:0000313" key="4">
    <source>
        <dbReference type="Proteomes" id="UP000431264"/>
    </source>
</evidence>
<keyword evidence="2" id="KW-1133">Transmembrane helix</keyword>
<name>A0A6I4IL57_9FLAO</name>
<evidence type="ECO:0000256" key="1">
    <source>
        <dbReference type="SAM" id="Coils"/>
    </source>
</evidence>